<dbReference type="OrthoDB" id="7547155at2759"/>
<dbReference type="Pfam" id="PF02949">
    <property type="entry name" value="7tm_6"/>
    <property type="match status" value="1"/>
</dbReference>
<dbReference type="GO" id="GO:0005886">
    <property type="term" value="C:plasma membrane"/>
    <property type="evidence" value="ECO:0007669"/>
    <property type="project" value="UniProtKB-SubCell"/>
</dbReference>
<keyword evidence="9 10" id="KW-0807">Transducer</keyword>
<feature type="transmembrane region" description="Helical" evidence="10">
    <location>
        <begin position="310"/>
        <end position="333"/>
    </location>
</feature>
<evidence type="ECO:0000313" key="11">
    <source>
        <dbReference type="Proteomes" id="UP000504615"/>
    </source>
</evidence>
<dbReference type="RefSeq" id="XP_025072949.1">
    <property type="nucleotide sequence ID" value="XM_025217164.1"/>
</dbReference>
<comment type="caution">
    <text evidence="10">Lacks conserved residue(s) required for the propagation of feature annotation.</text>
</comment>
<dbReference type="GO" id="GO:0004984">
    <property type="term" value="F:olfactory receptor activity"/>
    <property type="evidence" value="ECO:0007669"/>
    <property type="project" value="InterPro"/>
</dbReference>
<feature type="transmembrane region" description="Helical" evidence="10">
    <location>
        <begin position="12"/>
        <end position="31"/>
    </location>
</feature>
<keyword evidence="5 10" id="KW-0552">Olfaction</keyword>
<comment type="similarity">
    <text evidence="10">Belongs to the insect chemoreceptor superfamily. Heteromeric odorant receptor channel (TC 1.A.69) family.</text>
</comment>
<evidence type="ECO:0000313" key="12">
    <source>
        <dbReference type="RefSeq" id="XP_025072949.1"/>
    </source>
</evidence>
<feature type="transmembrane region" description="Helical" evidence="10">
    <location>
        <begin position="72"/>
        <end position="94"/>
    </location>
</feature>
<dbReference type="GO" id="GO:0005549">
    <property type="term" value="F:odorant binding"/>
    <property type="evidence" value="ECO:0007669"/>
    <property type="project" value="InterPro"/>
</dbReference>
<keyword evidence="3 10" id="KW-0716">Sensory transduction</keyword>
<evidence type="ECO:0000256" key="10">
    <source>
        <dbReference type="RuleBase" id="RU351113"/>
    </source>
</evidence>
<evidence type="ECO:0000256" key="6">
    <source>
        <dbReference type="ARBA" id="ARBA00022989"/>
    </source>
</evidence>
<accession>A0A8N1S253</accession>
<evidence type="ECO:0000256" key="7">
    <source>
        <dbReference type="ARBA" id="ARBA00023136"/>
    </source>
</evidence>
<feature type="transmembrane region" description="Helical" evidence="10">
    <location>
        <begin position="244"/>
        <end position="264"/>
    </location>
</feature>
<dbReference type="InterPro" id="IPR004117">
    <property type="entry name" value="7tm6_olfct_rcpt"/>
</dbReference>
<keyword evidence="8 10" id="KW-0675">Receptor</keyword>
<name>A0A8N1S253_9HYME</name>
<evidence type="ECO:0000256" key="8">
    <source>
        <dbReference type="ARBA" id="ARBA00023170"/>
    </source>
</evidence>
<keyword evidence="11" id="KW-1185">Reference proteome</keyword>
<protein>
    <recommendedName>
        <fullName evidence="10">Odorant receptor</fullName>
    </recommendedName>
</protein>
<evidence type="ECO:0000256" key="9">
    <source>
        <dbReference type="ARBA" id="ARBA00023224"/>
    </source>
</evidence>
<comment type="subcellular location">
    <subcellularLocation>
        <location evidence="1 10">Cell membrane</location>
        <topology evidence="1 10">Multi-pass membrane protein</topology>
    </subcellularLocation>
</comment>
<evidence type="ECO:0000256" key="4">
    <source>
        <dbReference type="ARBA" id="ARBA00022692"/>
    </source>
</evidence>
<sequence>MSFTTSEYSRDLLIKVFSFSFIVILCTMKYNTLYFKSEEVKYLLEHVLYDWHALNDAEEIEIIQKYANKGRLYTILAGFLVYLGIMVFVVLFFVPDILDIVAPLNESRQHQLPIAIETFFDQEKYFRFIVLNFSVISFLSVTVFLTAETLYMICVQHACGLLKVTSYRILNAFDNRIQQINTSKIKCIICTKLSEAIKLHRRSLEFIEYLCSTFSLSYFILCVFGVASLSINLFEFLKAVELKYTDQAICFGLVVCAHICYMLWVNNVGQDLIDNSIDVFEQTYNVQWYMVSTHIKKDILFILHRSSKTICFNVGSIFVFSLEGFATLINMSLSYSMLLYSTRT</sequence>
<organism evidence="11 12">
    <name type="scientific">Pogonomyrmex barbatus</name>
    <name type="common">red harvester ant</name>
    <dbReference type="NCBI Taxonomy" id="144034"/>
    <lineage>
        <taxon>Eukaryota</taxon>
        <taxon>Metazoa</taxon>
        <taxon>Ecdysozoa</taxon>
        <taxon>Arthropoda</taxon>
        <taxon>Hexapoda</taxon>
        <taxon>Insecta</taxon>
        <taxon>Pterygota</taxon>
        <taxon>Neoptera</taxon>
        <taxon>Endopterygota</taxon>
        <taxon>Hymenoptera</taxon>
        <taxon>Apocrita</taxon>
        <taxon>Aculeata</taxon>
        <taxon>Formicoidea</taxon>
        <taxon>Formicidae</taxon>
        <taxon>Myrmicinae</taxon>
        <taxon>Pogonomyrmex</taxon>
    </lineage>
</organism>
<evidence type="ECO:0000256" key="5">
    <source>
        <dbReference type="ARBA" id="ARBA00022725"/>
    </source>
</evidence>
<evidence type="ECO:0000256" key="2">
    <source>
        <dbReference type="ARBA" id="ARBA00022475"/>
    </source>
</evidence>
<proteinExistence type="inferred from homology"/>
<dbReference type="AlphaFoldDB" id="A0A8N1S253"/>
<keyword evidence="6 10" id="KW-1133">Transmembrane helix</keyword>
<feature type="transmembrane region" description="Helical" evidence="10">
    <location>
        <begin position="125"/>
        <end position="147"/>
    </location>
</feature>
<dbReference type="PANTHER" id="PTHR21137">
    <property type="entry name" value="ODORANT RECEPTOR"/>
    <property type="match status" value="1"/>
</dbReference>
<evidence type="ECO:0000256" key="1">
    <source>
        <dbReference type="ARBA" id="ARBA00004651"/>
    </source>
</evidence>
<reference evidence="12" key="1">
    <citation type="submission" date="2025-08" db="UniProtKB">
        <authorList>
            <consortium name="RefSeq"/>
        </authorList>
    </citation>
    <scope>IDENTIFICATION</scope>
</reference>
<dbReference type="PANTHER" id="PTHR21137:SF35">
    <property type="entry name" value="ODORANT RECEPTOR 19A-RELATED"/>
    <property type="match status" value="1"/>
</dbReference>
<gene>
    <name evidence="12" type="primary">LOC112552247</name>
</gene>
<keyword evidence="7 10" id="KW-0472">Membrane</keyword>
<evidence type="ECO:0000256" key="3">
    <source>
        <dbReference type="ARBA" id="ARBA00022606"/>
    </source>
</evidence>
<keyword evidence="4 10" id="KW-0812">Transmembrane</keyword>
<dbReference type="GO" id="GO:0007165">
    <property type="term" value="P:signal transduction"/>
    <property type="evidence" value="ECO:0007669"/>
    <property type="project" value="UniProtKB-KW"/>
</dbReference>
<keyword evidence="2" id="KW-1003">Cell membrane</keyword>
<dbReference type="Proteomes" id="UP000504615">
    <property type="component" value="Unplaced"/>
</dbReference>
<dbReference type="GeneID" id="112552247"/>
<feature type="transmembrane region" description="Helical" evidence="10">
    <location>
        <begin position="206"/>
        <end position="232"/>
    </location>
</feature>